<dbReference type="GO" id="GO:0031267">
    <property type="term" value="F:small GTPase binding"/>
    <property type="evidence" value="ECO:0007669"/>
    <property type="project" value="InterPro"/>
</dbReference>
<dbReference type="InterPro" id="IPR040485">
    <property type="entry name" value="XPO1_repeat_3"/>
</dbReference>
<keyword evidence="10" id="KW-1185">Reference proteome</keyword>
<dbReference type="GO" id="GO:0006611">
    <property type="term" value="P:protein export from nucleus"/>
    <property type="evidence" value="ECO:0007669"/>
    <property type="project" value="InterPro"/>
</dbReference>
<evidence type="ECO:0000256" key="2">
    <source>
        <dbReference type="ARBA" id="ARBA00009466"/>
    </source>
</evidence>
<accession>A0A1E5RW56</accession>
<comment type="similarity">
    <text evidence="2">Belongs to the exportin family.</text>
</comment>
<evidence type="ECO:0000256" key="5">
    <source>
        <dbReference type="ARBA" id="ARBA00022927"/>
    </source>
</evidence>
<dbReference type="InterPro" id="IPR013598">
    <property type="entry name" value="Exportin-1/Importin-b-like"/>
</dbReference>
<dbReference type="PANTHER" id="PTHR11223:SF2">
    <property type="entry name" value="EXPORTIN-1"/>
    <property type="match status" value="1"/>
</dbReference>
<dbReference type="FunFam" id="1.25.10.10:FF:001255">
    <property type="entry name" value="Exportin 1"/>
    <property type="match status" value="1"/>
</dbReference>
<dbReference type="Proteomes" id="UP000095605">
    <property type="component" value="Unassembled WGS sequence"/>
</dbReference>
<comment type="subcellular location">
    <subcellularLocation>
        <location evidence="1">Nucleus</location>
    </subcellularLocation>
</comment>
<dbReference type="InterPro" id="IPR001494">
    <property type="entry name" value="Importin-beta_N"/>
</dbReference>
<dbReference type="Pfam" id="PF03810">
    <property type="entry name" value="IBN_N"/>
    <property type="match status" value="1"/>
</dbReference>
<dbReference type="InterPro" id="IPR011989">
    <property type="entry name" value="ARM-like"/>
</dbReference>
<dbReference type="OrthoDB" id="27218at2759"/>
<evidence type="ECO:0000256" key="7">
    <source>
        <dbReference type="ARBA" id="ARBA00073514"/>
    </source>
</evidence>
<evidence type="ECO:0000313" key="9">
    <source>
        <dbReference type="EMBL" id="OEJ91151.1"/>
    </source>
</evidence>
<name>A0A1E5RW56_9ASCO</name>
<dbReference type="InterPro" id="IPR014877">
    <property type="entry name" value="XPO1_C_dom"/>
</dbReference>
<dbReference type="SUPFAM" id="SSF48371">
    <property type="entry name" value="ARM repeat"/>
    <property type="match status" value="1"/>
</dbReference>
<evidence type="ECO:0000259" key="8">
    <source>
        <dbReference type="PROSITE" id="PS50166"/>
    </source>
</evidence>
<dbReference type="GO" id="GO:0005049">
    <property type="term" value="F:nuclear export signal receptor activity"/>
    <property type="evidence" value="ECO:0007669"/>
    <property type="project" value="InterPro"/>
</dbReference>
<dbReference type="EMBL" id="LPNL01000002">
    <property type="protein sequence ID" value="OEJ91151.1"/>
    <property type="molecule type" value="Genomic_DNA"/>
</dbReference>
<dbReference type="Pfam" id="PF18787">
    <property type="entry name" value="CRM1_repeat_3"/>
    <property type="match status" value="1"/>
</dbReference>
<dbReference type="GO" id="GO:0000056">
    <property type="term" value="P:ribosomal small subunit export from nucleus"/>
    <property type="evidence" value="ECO:0007669"/>
    <property type="project" value="TreeGrafter"/>
</dbReference>
<comment type="caution">
    <text evidence="9">The sequence shown here is derived from an EMBL/GenBank/DDBJ whole genome shotgun (WGS) entry which is preliminary data.</text>
</comment>
<dbReference type="SMART" id="SM00913">
    <property type="entry name" value="IBN_N"/>
    <property type="match status" value="1"/>
</dbReference>
<organism evidence="9 10">
    <name type="scientific">Hanseniaspora opuntiae</name>
    <dbReference type="NCBI Taxonomy" id="211096"/>
    <lineage>
        <taxon>Eukaryota</taxon>
        <taxon>Fungi</taxon>
        <taxon>Dikarya</taxon>
        <taxon>Ascomycota</taxon>
        <taxon>Saccharomycotina</taxon>
        <taxon>Saccharomycetes</taxon>
        <taxon>Saccharomycodales</taxon>
        <taxon>Saccharomycodaceae</taxon>
        <taxon>Hanseniaspora</taxon>
    </lineage>
</organism>
<dbReference type="Pfam" id="PF08767">
    <property type="entry name" value="CRM1_C"/>
    <property type="match status" value="1"/>
</dbReference>
<dbReference type="GO" id="GO:0005737">
    <property type="term" value="C:cytoplasm"/>
    <property type="evidence" value="ECO:0007669"/>
    <property type="project" value="TreeGrafter"/>
</dbReference>
<dbReference type="Pfam" id="PF08389">
    <property type="entry name" value="Xpo1"/>
    <property type="match status" value="1"/>
</dbReference>
<dbReference type="Pfam" id="PF18777">
    <property type="entry name" value="CRM1_repeat"/>
    <property type="match status" value="1"/>
</dbReference>
<sequence length="1093" mass="124308">MDGILNFNEALDISLLDQVVSTFYTGSGEQQKQAQVVLTQFQAHPDSWQRADQILQNSSNPQSKFIALGILDKLITSKWKILPKEQRIGIRNFIAGMIISLCTSGNADKNLIKKSDLTLVQILKQDWPSEWPEFINEIIQSSQSSEAVCENNLTILTLLSEEIFDFSSEQMTQAKAMKLKTALTNEFKQIFNLCFNVLSGDASKDSLVKTALACLLRYIQWIPPSFIFETDIINLLSKNFLTLESTRSLALKCLTEISSLDLSSVIGNIDVQNILSNYFKQSLTSINSFMPPNTNLKEIYLTSNNSTQAFLYDFAMFLTTYLSNHRVLLEERGLSYPEVKEINLTAHSYLIDLSRINERELFKICLDYWNSFSKDLFDDMQSQINNSASNSNNTLMKLKNMEFQVSAQQGAPDPQYLMQYPLKKHIYEDLCASLRIIIIENMAKPEEVLIVENDEGEIVREFVKESDTIQLYKSEKQALVYLTHLNVSNTENIMVNKLSNQLNGSEWSWHNINTLCWAIGSISGAMSASFEKSFIVTVIRDLLVLTEQKRGKDNKAVVASNIMYVVGQYPRFLRAHWKFLKTVIAKLFEFMHEKHEGVQDMACDTFFKIVEKCKRHFITIQDKESEPYLMNIITNISDHICDLETQQVHSFYRTCGIMIADENNESQRELYLQKLMVFPNEAWTQICQLCLSDPNMLTNTETAAIVSNIVKTNLAACSTIGTFFKSQILYVHSDMFKMYTIVSKLINDAVAKDGDIATKTPKVRALRSIKKDILKLMEAYISKANDIQQNIAILINPLLQTVLQDYFQNVPDAKDAEVLKCMATVVKKVGGSIPDGVILILQSVFECTLNMITKDLTNYPEHRVEFYNLLKQINAKCFNALLQLPPAAFKLFIDSIFWAFKHNNRDIEVCGLDLALELIEHIVKLPQDNEFVINFYQQYYFTFISEIFAVMTDSDHKSGFSNQAAVLMKLIAIVENGVIKTSIVAAGPEAIEGASNHDYLYAYMGNMLTNALPNLSTEQIISFLQSLVKQCNSPKVFNGLLRDFLVQIKEYGGDPADYLYVEEVEIEKQKKQQAEMMNAARIGGLVKPSEFED</sequence>
<dbReference type="InterPro" id="IPR041235">
    <property type="entry name" value="Exp1_repeat_2"/>
</dbReference>
<dbReference type="GO" id="GO:0051170">
    <property type="term" value="P:import into nucleus"/>
    <property type="evidence" value="ECO:0007669"/>
    <property type="project" value="UniProtKB-ARBA"/>
</dbReference>
<keyword evidence="3" id="KW-0813">Transport</keyword>
<proteinExistence type="inferred from homology"/>
<dbReference type="AlphaFoldDB" id="A0A1E5RW56"/>
<evidence type="ECO:0000256" key="1">
    <source>
        <dbReference type="ARBA" id="ARBA00004123"/>
    </source>
</evidence>
<dbReference type="Gene3D" id="1.25.10.10">
    <property type="entry name" value="Leucine-rich Repeat Variant"/>
    <property type="match status" value="1"/>
</dbReference>
<evidence type="ECO:0000256" key="3">
    <source>
        <dbReference type="ARBA" id="ARBA00022448"/>
    </source>
</evidence>
<dbReference type="InterPro" id="IPR041123">
    <property type="entry name" value="CRM1_repeat"/>
</dbReference>
<keyword evidence="5" id="KW-0653">Protein transport</keyword>
<dbReference type="PANTHER" id="PTHR11223">
    <property type="entry name" value="EXPORTIN 1/5"/>
    <property type="match status" value="1"/>
</dbReference>
<dbReference type="GO" id="GO:0005634">
    <property type="term" value="C:nucleus"/>
    <property type="evidence" value="ECO:0007669"/>
    <property type="project" value="UniProtKB-SubCell"/>
</dbReference>
<dbReference type="Pfam" id="PF18784">
    <property type="entry name" value="CRM1_repeat_2"/>
    <property type="match status" value="1"/>
</dbReference>
<evidence type="ECO:0000256" key="4">
    <source>
        <dbReference type="ARBA" id="ARBA00022816"/>
    </source>
</evidence>
<dbReference type="SMART" id="SM01102">
    <property type="entry name" value="CRM1_C"/>
    <property type="match status" value="1"/>
</dbReference>
<dbReference type="PROSITE" id="PS50166">
    <property type="entry name" value="IMPORTIN_B_NT"/>
    <property type="match status" value="1"/>
</dbReference>
<keyword evidence="6" id="KW-0539">Nucleus</keyword>
<gene>
    <name evidence="9" type="ORF">AWRI3578_g406</name>
</gene>
<dbReference type="GO" id="GO:0000055">
    <property type="term" value="P:ribosomal large subunit export from nucleus"/>
    <property type="evidence" value="ECO:0007669"/>
    <property type="project" value="TreeGrafter"/>
</dbReference>
<evidence type="ECO:0000313" key="10">
    <source>
        <dbReference type="Proteomes" id="UP000095605"/>
    </source>
</evidence>
<evidence type="ECO:0000256" key="6">
    <source>
        <dbReference type="ARBA" id="ARBA00023242"/>
    </source>
</evidence>
<dbReference type="InterPro" id="IPR016024">
    <property type="entry name" value="ARM-type_fold"/>
</dbReference>
<dbReference type="GO" id="GO:0051028">
    <property type="term" value="P:mRNA transport"/>
    <property type="evidence" value="ECO:0007669"/>
    <property type="project" value="UniProtKB-KW"/>
</dbReference>
<keyword evidence="4" id="KW-0509">mRNA transport</keyword>
<reference evidence="10" key="1">
    <citation type="journal article" date="2016" name="Genome Announc.">
        <title>Genome sequences of three species of Hanseniaspora isolated from spontaneous wine fermentations.</title>
        <authorList>
            <person name="Sternes P.R."/>
            <person name="Lee D."/>
            <person name="Kutyna D.R."/>
            <person name="Borneman A.R."/>
        </authorList>
    </citation>
    <scope>NUCLEOTIDE SEQUENCE [LARGE SCALE GENOMIC DNA]</scope>
    <source>
        <strain evidence="10">AWRI3578</strain>
    </source>
</reference>
<feature type="domain" description="Importin N-terminal" evidence="8">
    <location>
        <begin position="34"/>
        <end position="100"/>
    </location>
</feature>
<protein>
    <recommendedName>
        <fullName evidence="7">Exportin-1</fullName>
    </recommendedName>
</protein>
<dbReference type="InterPro" id="IPR045065">
    <property type="entry name" value="XPO1/5"/>
</dbReference>